<dbReference type="GO" id="GO:0070593">
    <property type="term" value="P:dendrite self-avoidance"/>
    <property type="evidence" value="ECO:0007669"/>
    <property type="project" value="TreeGrafter"/>
</dbReference>
<dbReference type="InterPro" id="IPR003598">
    <property type="entry name" value="Ig_sub2"/>
</dbReference>
<dbReference type="AlphaFoldDB" id="A0A4Y2IEG0"/>
<evidence type="ECO:0000313" key="4">
    <source>
        <dbReference type="EMBL" id="GBM75396.1"/>
    </source>
</evidence>
<dbReference type="InterPro" id="IPR013783">
    <property type="entry name" value="Ig-like_fold"/>
</dbReference>
<feature type="domain" description="Ig-like" evidence="3">
    <location>
        <begin position="134"/>
        <end position="220"/>
    </location>
</feature>
<dbReference type="InterPro" id="IPR013151">
    <property type="entry name" value="Immunoglobulin_dom"/>
</dbReference>
<feature type="transmembrane region" description="Helical" evidence="2">
    <location>
        <begin position="20"/>
        <end position="39"/>
    </location>
</feature>
<feature type="domain" description="Ig-like" evidence="3">
    <location>
        <begin position="246"/>
        <end position="320"/>
    </location>
</feature>
<gene>
    <name evidence="4" type="primary">Hmcn1_5</name>
    <name evidence="4" type="ORF">AVEN_225472_1</name>
</gene>
<comment type="caution">
    <text evidence="4">The sequence shown here is derived from an EMBL/GenBank/DDBJ whole genome shotgun (WGS) entry which is preliminary data.</text>
</comment>
<evidence type="ECO:0000313" key="5">
    <source>
        <dbReference type="Proteomes" id="UP000499080"/>
    </source>
</evidence>
<keyword evidence="2" id="KW-0812">Transmembrane</keyword>
<keyword evidence="5" id="KW-1185">Reference proteome</keyword>
<dbReference type="SUPFAM" id="SSF48726">
    <property type="entry name" value="Immunoglobulin"/>
    <property type="match status" value="4"/>
</dbReference>
<name>A0A4Y2IEG0_ARAVE</name>
<dbReference type="InterPro" id="IPR003599">
    <property type="entry name" value="Ig_sub"/>
</dbReference>
<dbReference type="SMART" id="SM00408">
    <property type="entry name" value="IGc2"/>
    <property type="match status" value="3"/>
</dbReference>
<dbReference type="InterPro" id="IPR036179">
    <property type="entry name" value="Ig-like_dom_sf"/>
</dbReference>
<organism evidence="4 5">
    <name type="scientific">Araneus ventricosus</name>
    <name type="common">Orbweaver spider</name>
    <name type="synonym">Epeira ventricosa</name>
    <dbReference type="NCBI Taxonomy" id="182803"/>
    <lineage>
        <taxon>Eukaryota</taxon>
        <taxon>Metazoa</taxon>
        <taxon>Ecdysozoa</taxon>
        <taxon>Arthropoda</taxon>
        <taxon>Chelicerata</taxon>
        <taxon>Arachnida</taxon>
        <taxon>Araneae</taxon>
        <taxon>Araneomorphae</taxon>
        <taxon>Entelegynae</taxon>
        <taxon>Araneoidea</taxon>
        <taxon>Araneidae</taxon>
        <taxon>Araneus</taxon>
    </lineage>
</organism>
<keyword evidence="2" id="KW-0472">Membrane</keyword>
<feature type="domain" description="Ig-like" evidence="3">
    <location>
        <begin position="325"/>
        <end position="360"/>
    </location>
</feature>
<dbReference type="PANTHER" id="PTHR10075:SF101">
    <property type="entry name" value="ZWEI IG DOMAIN PROTEIN ZIG-3"/>
    <property type="match status" value="1"/>
</dbReference>
<evidence type="ECO:0000256" key="1">
    <source>
        <dbReference type="ARBA" id="ARBA00023319"/>
    </source>
</evidence>
<dbReference type="InterPro" id="IPR007110">
    <property type="entry name" value="Ig-like_dom"/>
</dbReference>
<dbReference type="SMART" id="SM00409">
    <property type="entry name" value="IG"/>
    <property type="match status" value="3"/>
</dbReference>
<reference evidence="4 5" key="1">
    <citation type="journal article" date="2019" name="Sci. Rep.">
        <title>Orb-weaving spider Araneus ventricosus genome elucidates the spidroin gene catalogue.</title>
        <authorList>
            <person name="Kono N."/>
            <person name="Nakamura H."/>
            <person name="Ohtoshi R."/>
            <person name="Moran D.A.P."/>
            <person name="Shinohara A."/>
            <person name="Yoshida Y."/>
            <person name="Fujiwara M."/>
            <person name="Mori M."/>
            <person name="Tomita M."/>
            <person name="Arakawa K."/>
        </authorList>
    </citation>
    <scope>NUCLEOTIDE SEQUENCE [LARGE SCALE GENOMIC DNA]</scope>
</reference>
<dbReference type="FunFam" id="2.60.40.10:FF:000333">
    <property type="entry name" value="Down syndrome cell adhesion molecule"/>
    <property type="match status" value="1"/>
</dbReference>
<keyword evidence="1" id="KW-0393">Immunoglobulin domain</keyword>
<dbReference type="Proteomes" id="UP000499080">
    <property type="component" value="Unassembled WGS sequence"/>
</dbReference>
<proteinExistence type="predicted"/>
<protein>
    <submittedName>
        <fullName evidence="4">Hemicentin-1</fullName>
    </submittedName>
</protein>
<dbReference type="Gene3D" id="2.60.40.10">
    <property type="entry name" value="Immunoglobulins"/>
    <property type="match status" value="4"/>
</dbReference>
<dbReference type="OrthoDB" id="6433655at2759"/>
<dbReference type="PROSITE" id="PS50835">
    <property type="entry name" value="IG_LIKE"/>
    <property type="match status" value="4"/>
</dbReference>
<sequence length="374" mass="41056">MISTKSKSMHHLYMNKSKRIIYGISLVTMVEFFVMASAARTKIQPFNFPSNVIVGQKASATCTAISGDSPLEFRWLKNGKDISSGGEVKVRTLVDVSVLVIESVDVSSTGNYTCHLRTSTGSDSFTAPLDVKEPSRWINNIQDQDLKAGENITILCQANGLPLPKVAWRKKSETESEKTILVEEQQQTAGASKLLLINTRPENSGYYECEANNNVGEPISRIINVNVLGHNSLKILPFSFPTSVLGKRAIATCATSTGEKVDFRWIKNGKDIAKHNNVNVRSYPDLSNLVIDPLTEDDSGNYTCVVTSRGVTASYTTTLDVLVPPAWKLMPNDVDAVSGENIILNCQGTGQPQPVVVWHRTIGMRMISVVIIFF</sequence>
<accession>A0A4Y2IEG0</accession>
<dbReference type="EMBL" id="BGPR01002554">
    <property type="protein sequence ID" value="GBM75396.1"/>
    <property type="molecule type" value="Genomic_DNA"/>
</dbReference>
<dbReference type="GO" id="GO:0007156">
    <property type="term" value="P:homophilic cell adhesion via plasma membrane adhesion molecules"/>
    <property type="evidence" value="ECO:0007669"/>
    <property type="project" value="TreeGrafter"/>
</dbReference>
<feature type="domain" description="Ig-like" evidence="3">
    <location>
        <begin position="45"/>
        <end position="130"/>
    </location>
</feature>
<keyword evidence="2" id="KW-1133">Transmembrane helix</keyword>
<dbReference type="Pfam" id="PF00047">
    <property type="entry name" value="ig"/>
    <property type="match status" value="1"/>
</dbReference>
<dbReference type="PIRSF" id="PIRSF000615">
    <property type="entry name" value="TyrPK_CSF1-R"/>
    <property type="match status" value="1"/>
</dbReference>
<dbReference type="Pfam" id="PF07679">
    <property type="entry name" value="I-set"/>
    <property type="match status" value="2"/>
</dbReference>
<dbReference type="InterPro" id="IPR013098">
    <property type="entry name" value="Ig_I-set"/>
</dbReference>
<dbReference type="GO" id="GO:0005886">
    <property type="term" value="C:plasma membrane"/>
    <property type="evidence" value="ECO:0007669"/>
    <property type="project" value="TreeGrafter"/>
</dbReference>
<dbReference type="PANTHER" id="PTHR10075">
    <property type="entry name" value="BASIGIN RELATED"/>
    <property type="match status" value="1"/>
</dbReference>
<evidence type="ECO:0000256" key="2">
    <source>
        <dbReference type="SAM" id="Phobius"/>
    </source>
</evidence>
<dbReference type="GO" id="GO:0007411">
    <property type="term" value="P:axon guidance"/>
    <property type="evidence" value="ECO:0007669"/>
    <property type="project" value="TreeGrafter"/>
</dbReference>
<dbReference type="GO" id="GO:0098632">
    <property type="term" value="F:cell-cell adhesion mediator activity"/>
    <property type="evidence" value="ECO:0007669"/>
    <property type="project" value="TreeGrafter"/>
</dbReference>
<evidence type="ECO:0000259" key="3">
    <source>
        <dbReference type="PROSITE" id="PS50835"/>
    </source>
</evidence>
<dbReference type="GO" id="GO:0030424">
    <property type="term" value="C:axon"/>
    <property type="evidence" value="ECO:0007669"/>
    <property type="project" value="TreeGrafter"/>
</dbReference>